<comment type="caution">
    <text evidence="1">The sequence shown here is derived from an EMBL/GenBank/DDBJ whole genome shotgun (WGS) entry which is preliminary data.</text>
</comment>
<dbReference type="Pfam" id="PF00300">
    <property type="entry name" value="His_Phos_1"/>
    <property type="match status" value="1"/>
</dbReference>
<dbReference type="SMART" id="SM00855">
    <property type="entry name" value="PGAM"/>
    <property type="match status" value="1"/>
</dbReference>
<gene>
    <name evidence="1" type="ORF">FHR82_003133</name>
</gene>
<dbReference type="InterPro" id="IPR029033">
    <property type="entry name" value="His_PPase_superfam"/>
</dbReference>
<protein>
    <submittedName>
        <fullName evidence="1">Phosphohistidine phosphatase</fullName>
        <ecNumber evidence="1">3.1.3.-</ecNumber>
    </submittedName>
</protein>
<keyword evidence="2" id="KW-1185">Reference proteome</keyword>
<dbReference type="EC" id="3.1.3.-" evidence="1"/>
<name>A0A7W7VE57_9PSEU</name>
<dbReference type="PANTHER" id="PTHR47623:SF1">
    <property type="entry name" value="OS09G0287300 PROTEIN"/>
    <property type="match status" value="1"/>
</dbReference>
<dbReference type="SUPFAM" id="SSF53254">
    <property type="entry name" value="Phosphoglycerate mutase-like"/>
    <property type="match status" value="1"/>
</dbReference>
<reference evidence="1 2" key="1">
    <citation type="submission" date="2020-08" db="EMBL/GenBank/DDBJ databases">
        <title>Genomic Encyclopedia of Type Strains, Phase III (KMG-III): the genomes of soil and plant-associated and newly described type strains.</title>
        <authorList>
            <person name="Whitman W."/>
        </authorList>
    </citation>
    <scope>NUCLEOTIDE SEQUENCE [LARGE SCALE GENOMIC DNA]</scope>
    <source>
        <strain evidence="1 2">CECT 8960</strain>
    </source>
</reference>
<dbReference type="PANTHER" id="PTHR47623">
    <property type="entry name" value="OS09G0287300 PROTEIN"/>
    <property type="match status" value="1"/>
</dbReference>
<evidence type="ECO:0000313" key="1">
    <source>
        <dbReference type="EMBL" id="MBB4906913.1"/>
    </source>
</evidence>
<dbReference type="InterPro" id="IPR013078">
    <property type="entry name" value="His_Pase_superF_clade-1"/>
</dbReference>
<dbReference type="RefSeq" id="WP_184811056.1">
    <property type="nucleotide sequence ID" value="NZ_JACHJQ010000003.1"/>
</dbReference>
<keyword evidence="1" id="KW-0378">Hydrolase</keyword>
<sequence>MARTLVVIRHAKSDWTHDLPDDQRPLNPRGQREAPLIGRWVAEHVGPVDLVLCSTAARARETLQRSGLTAGEVRHDERVYAAAPQDLMSVLDEVSDDLDTVAIVGHNPGVSELVGVLTGEPVELKTSAIAVVTWQGGWPDVWARGASLVSHATPRG</sequence>
<dbReference type="AlphaFoldDB" id="A0A7W7VE57"/>
<organism evidence="1 2">
    <name type="scientific">Actinophytocola algeriensis</name>
    <dbReference type="NCBI Taxonomy" id="1768010"/>
    <lineage>
        <taxon>Bacteria</taxon>
        <taxon>Bacillati</taxon>
        <taxon>Actinomycetota</taxon>
        <taxon>Actinomycetes</taxon>
        <taxon>Pseudonocardiales</taxon>
        <taxon>Pseudonocardiaceae</taxon>
    </lineage>
</organism>
<dbReference type="Gene3D" id="3.40.50.1240">
    <property type="entry name" value="Phosphoglycerate mutase-like"/>
    <property type="match status" value="1"/>
</dbReference>
<dbReference type="CDD" id="cd07067">
    <property type="entry name" value="HP_PGM_like"/>
    <property type="match status" value="1"/>
</dbReference>
<proteinExistence type="predicted"/>
<dbReference type="GO" id="GO:0016787">
    <property type="term" value="F:hydrolase activity"/>
    <property type="evidence" value="ECO:0007669"/>
    <property type="project" value="UniProtKB-KW"/>
</dbReference>
<evidence type="ECO:0000313" key="2">
    <source>
        <dbReference type="Proteomes" id="UP000520767"/>
    </source>
</evidence>
<accession>A0A7W7VE57</accession>
<dbReference type="Proteomes" id="UP000520767">
    <property type="component" value="Unassembled WGS sequence"/>
</dbReference>
<dbReference type="EMBL" id="JACHJQ010000003">
    <property type="protein sequence ID" value="MBB4906913.1"/>
    <property type="molecule type" value="Genomic_DNA"/>
</dbReference>